<evidence type="ECO:0000256" key="3">
    <source>
        <dbReference type="ARBA" id="ARBA00023002"/>
    </source>
</evidence>
<dbReference type="PRINTS" id="PR00411">
    <property type="entry name" value="PNDRDTASEI"/>
</dbReference>
<dbReference type="FunFam" id="3.40.50.720:FF:000049">
    <property type="entry name" value="Alanine dehydrogenase"/>
    <property type="match status" value="1"/>
</dbReference>
<dbReference type="InterPro" id="IPR008141">
    <property type="entry name" value="Ala_DH"/>
</dbReference>
<organism evidence="7">
    <name type="scientific">marine metagenome</name>
    <dbReference type="NCBI Taxonomy" id="408172"/>
    <lineage>
        <taxon>unclassified sequences</taxon>
        <taxon>metagenomes</taxon>
        <taxon>ecological metagenomes</taxon>
    </lineage>
</organism>
<evidence type="ECO:0000256" key="1">
    <source>
        <dbReference type="ARBA" id="ARBA00005689"/>
    </source>
</evidence>
<reference evidence="7" key="1">
    <citation type="submission" date="2018-05" db="EMBL/GenBank/DDBJ databases">
        <authorList>
            <person name="Lanie J.A."/>
            <person name="Ng W.-L."/>
            <person name="Kazmierczak K.M."/>
            <person name="Andrzejewski T.M."/>
            <person name="Davidsen T.M."/>
            <person name="Wayne K.J."/>
            <person name="Tettelin H."/>
            <person name="Glass J.I."/>
            <person name="Rusch D."/>
            <person name="Podicherti R."/>
            <person name="Tsui H.-C.T."/>
            <person name="Winkler M.E."/>
        </authorList>
    </citation>
    <scope>NUCLEOTIDE SEQUENCE</scope>
</reference>
<dbReference type="NCBIfam" id="TIGR00518">
    <property type="entry name" value="alaDH"/>
    <property type="match status" value="1"/>
</dbReference>
<dbReference type="InterPro" id="IPR008143">
    <property type="entry name" value="Ala_DH/PNT_CS2"/>
</dbReference>
<dbReference type="GO" id="GO:0042853">
    <property type="term" value="P:L-alanine catabolic process"/>
    <property type="evidence" value="ECO:0007669"/>
    <property type="project" value="InterPro"/>
</dbReference>
<name>A0A381QMT1_9ZZZZ</name>
<dbReference type="Pfam" id="PF05222">
    <property type="entry name" value="AlaDh_PNT_N"/>
    <property type="match status" value="1"/>
</dbReference>
<dbReference type="SMART" id="SM01003">
    <property type="entry name" value="AlaDh_PNT_N"/>
    <property type="match status" value="1"/>
</dbReference>
<dbReference type="CDD" id="cd05305">
    <property type="entry name" value="L-AlaDH"/>
    <property type="match status" value="1"/>
</dbReference>
<dbReference type="PIRSF" id="PIRSF000183">
    <property type="entry name" value="Alanine_dh"/>
    <property type="match status" value="1"/>
</dbReference>
<dbReference type="AlphaFoldDB" id="A0A381QMT1"/>
<dbReference type="InterPro" id="IPR036291">
    <property type="entry name" value="NAD(P)-bd_dom_sf"/>
</dbReference>
<accession>A0A381QMT1</accession>
<dbReference type="InterPro" id="IPR007886">
    <property type="entry name" value="AlaDH/PNT_N"/>
</dbReference>
<dbReference type="PROSITE" id="PS00837">
    <property type="entry name" value="ALADH_PNT_2"/>
    <property type="match status" value="1"/>
</dbReference>
<proteinExistence type="inferred from homology"/>
<evidence type="ECO:0000256" key="2">
    <source>
        <dbReference type="ARBA" id="ARBA00012897"/>
    </source>
</evidence>
<dbReference type="GO" id="GO:0005886">
    <property type="term" value="C:plasma membrane"/>
    <property type="evidence" value="ECO:0007669"/>
    <property type="project" value="TreeGrafter"/>
</dbReference>
<dbReference type="Pfam" id="PF01262">
    <property type="entry name" value="AlaDh_PNT_C"/>
    <property type="match status" value="1"/>
</dbReference>
<evidence type="ECO:0000313" key="7">
    <source>
        <dbReference type="EMBL" id="SUZ80685.1"/>
    </source>
</evidence>
<gene>
    <name evidence="7" type="ORF">METZ01_LOCUS33539</name>
</gene>
<protein>
    <recommendedName>
        <fullName evidence="2">alanine dehydrogenase</fullName>
        <ecNumber evidence="2">1.4.1.1</ecNumber>
    </recommendedName>
</protein>
<dbReference type="EC" id="1.4.1.1" evidence="2"/>
<dbReference type="GO" id="GO:0000286">
    <property type="term" value="F:alanine dehydrogenase activity"/>
    <property type="evidence" value="ECO:0007669"/>
    <property type="project" value="UniProtKB-EC"/>
</dbReference>
<comment type="similarity">
    <text evidence="1">Belongs to the AlaDH/PNT family.</text>
</comment>
<dbReference type="EMBL" id="UINC01001438">
    <property type="protein sequence ID" value="SUZ80685.1"/>
    <property type="molecule type" value="Genomic_DNA"/>
</dbReference>
<dbReference type="PANTHER" id="PTHR42795">
    <property type="entry name" value="ALANINE DEHYDROGENASE"/>
    <property type="match status" value="1"/>
</dbReference>
<evidence type="ECO:0000259" key="6">
    <source>
        <dbReference type="SMART" id="SM01003"/>
    </source>
</evidence>
<evidence type="ECO:0000259" key="5">
    <source>
        <dbReference type="SMART" id="SM01002"/>
    </source>
</evidence>
<sequence>MDIGVPAETKNAERRVGLTPAAAGELVARGHDVRIETGAGEGAGFGDVAYKEVGATIASSADQVFADAEMIVKVKEPLAPERARLRPHHTLFTFLHLAADRPQTEDLLASGATCIAYETVTDDAGRLPLLAPMSAIAGRMSIQAGAHALEATQGGAGLLLGGVPGVRPGRVVVIGGGVVGENAAEMAVGLGADVTVLDRSHAVLDGLAKRFAGRVKTVYSTKAELEASVYDADMVIGAVLVKGARAPHLVTRDMLRRMRPGSVIVDVAVDQGGCFETTKPTTHTNPTFAVGGIVHYCVANMPGAVPRTSTQALSNATLPFTLSLADRGTDAALKADPHLLNGLNVCAGGVTDRAVAETFDLEHVDPLVALTRR</sequence>
<dbReference type="SMART" id="SM01002">
    <property type="entry name" value="AlaDh_PNT_C"/>
    <property type="match status" value="1"/>
</dbReference>
<dbReference type="SUPFAM" id="SSF52283">
    <property type="entry name" value="Formate/glycerate dehydrogenase catalytic domain-like"/>
    <property type="match status" value="1"/>
</dbReference>
<keyword evidence="4" id="KW-0520">NAD</keyword>
<dbReference type="InterPro" id="IPR007698">
    <property type="entry name" value="AlaDH/PNT_NAD(H)-bd"/>
</dbReference>
<feature type="domain" description="Alanine dehydrogenase/pyridine nucleotide transhydrogenase N-terminal" evidence="6">
    <location>
        <begin position="4"/>
        <end position="137"/>
    </location>
</feature>
<keyword evidence="3" id="KW-0560">Oxidoreductase</keyword>
<dbReference type="SUPFAM" id="SSF51735">
    <property type="entry name" value="NAD(P)-binding Rossmann-fold domains"/>
    <property type="match status" value="1"/>
</dbReference>
<feature type="domain" description="Alanine dehydrogenase/pyridine nucleotide transhydrogenase NAD(H)-binding" evidence="5">
    <location>
        <begin position="149"/>
        <end position="297"/>
    </location>
</feature>
<dbReference type="PANTHER" id="PTHR42795:SF1">
    <property type="entry name" value="ALANINE DEHYDROGENASE"/>
    <property type="match status" value="1"/>
</dbReference>
<evidence type="ECO:0000256" key="4">
    <source>
        <dbReference type="ARBA" id="ARBA00023027"/>
    </source>
</evidence>
<dbReference type="Gene3D" id="3.40.50.720">
    <property type="entry name" value="NAD(P)-binding Rossmann-like Domain"/>
    <property type="match status" value="2"/>
</dbReference>